<evidence type="ECO:0000256" key="3">
    <source>
        <dbReference type="ARBA" id="ARBA00022553"/>
    </source>
</evidence>
<dbReference type="FunFam" id="1.10.1200.10:FF:000005">
    <property type="entry name" value="Nonribosomal peptide synthetase 1"/>
    <property type="match status" value="1"/>
</dbReference>
<dbReference type="SUPFAM" id="SSF47336">
    <property type="entry name" value="ACP-like"/>
    <property type="match status" value="1"/>
</dbReference>
<dbReference type="SMART" id="SM00825">
    <property type="entry name" value="PKS_KS"/>
    <property type="match status" value="1"/>
</dbReference>
<dbReference type="InterPro" id="IPR036736">
    <property type="entry name" value="ACP-like_sf"/>
</dbReference>
<dbReference type="Pfam" id="PF00109">
    <property type="entry name" value="ketoacyl-synt"/>
    <property type="match status" value="1"/>
</dbReference>
<dbReference type="SUPFAM" id="SSF51735">
    <property type="entry name" value="NAD(P)-binding Rossmann-fold domains"/>
    <property type="match status" value="2"/>
</dbReference>
<dbReference type="InterPro" id="IPR032821">
    <property type="entry name" value="PKS_assoc"/>
</dbReference>
<feature type="domain" description="Ketosynthase family 3 (KS3)" evidence="7">
    <location>
        <begin position="1"/>
        <end position="421"/>
    </location>
</feature>
<dbReference type="Pfam" id="PF08659">
    <property type="entry name" value="KR"/>
    <property type="match status" value="1"/>
</dbReference>
<dbReference type="RefSeq" id="WP_162392261.1">
    <property type="nucleotide sequence ID" value="NZ_JAABOZ010000001.1"/>
</dbReference>
<dbReference type="SMART" id="SM00823">
    <property type="entry name" value="PKS_PP"/>
    <property type="match status" value="1"/>
</dbReference>
<dbReference type="Proteomes" id="UP000470470">
    <property type="component" value="Unassembled WGS sequence"/>
</dbReference>
<evidence type="ECO:0000256" key="1">
    <source>
        <dbReference type="ARBA" id="ARBA00001957"/>
    </source>
</evidence>
<dbReference type="Gene3D" id="3.40.50.150">
    <property type="entry name" value="Vaccinia Virus protein VP39"/>
    <property type="match status" value="1"/>
</dbReference>
<dbReference type="Pfam" id="PF08242">
    <property type="entry name" value="Methyltransf_12"/>
    <property type="match status" value="1"/>
</dbReference>
<evidence type="ECO:0000259" key="6">
    <source>
        <dbReference type="PROSITE" id="PS50075"/>
    </source>
</evidence>
<keyword evidence="5" id="KW-0511">Multifunctional enzyme</keyword>
<organism evidence="8 9">
    <name type="scientific">Goekera deserti</name>
    <dbReference type="NCBI Taxonomy" id="2497753"/>
    <lineage>
        <taxon>Bacteria</taxon>
        <taxon>Bacillati</taxon>
        <taxon>Actinomycetota</taxon>
        <taxon>Actinomycetes</taxon>
        <taxon>Geodermatophilales</taxon>
        <taxon>Geodermatophilaceae</taxon>
        <taxon>Goekera</taxon>
    </lineage>
</organism>
<keyword evidence="9" id="KW-1185">Reference proteome</keyword>
<keyword evidence="3" id="KW-0597">Phosphoprotein</keyword>
<feature type="domain" description="Carrier" evidence="6">
    <location>
        <begin position="1580"/>
        <end position="1655"/>
    </location>
</feature>
<accession>A0A7K3WD05</accession>
<dbReference type="InterPro" id="IPR013217">
    <property type="entry name" value="Methyltransf_12"/>
</dbReference>
<evidence type="ECO:0000259" key="7">
    <source>
        <dbReference type="PROSITE" id="PS52004"/>
    </source>
</evidence>
<evidence type="ECO:0000313" key="9">
    <source>
        <dbReference type="Proteomes" id="UP000470470"/>
    </source>
</evidence>
<dbReference type="InterPro" id="IPR016039">
    <property type="entry name" value="Thiolase-like"/>
</dbReference>
<dbReference type="SMART" id="SM00822">
    <property type="entry name" value="PKS_KR"/>
    <property type="match status" value="1"/>
</dbReference>
<dbReference type="InterPro" id="IPR009081">
    <property type="entry name" value="PP-bd_ACP"/>
</dbReference>
<dbReference type="InterPro" id="IPR013968">
    <property type="entry name" value="PKS_KR"/>
</dbReference>
<keyword evidence="2" id="KW-0596">Phosphopantetheine</keyword>
<evidence type="ECO:0000256" key="5">
    <source>
        <dbReference type="ARBA" id="ARBA00023268"/>
    </source>
</evidence>
<gene>
    <name evidence="8" type="ORF">G1H19_10145</name>
</gene>
<dbReference type="InterPro" id="IPR036291">
    <property type="entry name" value="NAD(P)-bd_dom_sf"/>
</dbReference>
<dbReference type="PROSITE" id="PS00012">
    <property type="entry name" value="PHOSPHOPANTETHEINE"/>
    <property type="match status" value="1"/>
</dbReference>
<protein>
    <submittedName>
        <fullName evidence="8">SDR family NAD(P)-dependent oxidoreductase</fullName>
    </submittedName>
</protein>
<evidence type="ECO:0000256" key="4">
    <source>
        <dbReference type="ARBA" id="ARBA00022679"/>
    </source>
</evidence>
<dbReference type="GO" id="GO:0006633">
    <property type="term" value="P:fatty acid biosynthetic process"/>
    <property type="evidence" value="ECO:0007669"/>
    <property type="project" value="TreeGrafter"/>
</dbReference>
<dbReference type="InterPro" id="IPR050091">
    <property type="entry name" value="PKS_NRPS_Biosynth_Enz"/>
</dbReference>
<dbReference type="SUPFAM" id="SSF53901">
    <property type="entry name" value="Thiolase-like"/>
    <property type="match status" value="1"/>
</dbReference>
<dbReference type="InterPro" id="IPR029063">
    <property type="entry name" value="SAM-dependent_MTases_sf"/>
</dbReference>
<dbReference type="PANTHER" id="PTHR43775:SF37">
    <property type="entry name" value="SI:DKEY-61P9.11"/>
    <property type="match status" value="1"/>
</dbReference>
<proteinExistence type="predicted"/>
<dbReference type="GO" id="GO:0031177">
    <property type="term" value="F:phosphopantetheine binding"/>
    <property type="evidence" value="ECO:0007669"/>
    <property type="project" value="InterPro"/>
</dbReference>
<dbReference type="PROSITE" id="PS50075">
    <property type="entry name" value="CARRIER"/>
    <property type="match status" value="1"/>
</dbReference>
<dbReference type="Gene3D" id="3.40.47.10">
    <property type="match status" value="1"/>
</dbReference>
<dbReference type="InterPro" id="IPR057326">
    <property type="entry name" value="KR_dom"/>
</dbReference>
<dbReference type="Pfam" id="PF02801">
    <property type="entry name" value="Ketoacyl-synt_C"/>
    <property type="match status" value="1"/>
</dbReference>
<keyword evidence="4" id="KW-0808">Transferase</keyword>
<dbReference type="InterPro" id="IPR014031">
    <property type="entry name" value="Ketoacyl_synth_C"/>
</dbReference>
<dbReference type="Pfam" id="PF00550">
    <property type="entry name" value="PP-binding"/>
    <property type="match status" value="1"/>
</dbReference>
<sequence>MAVISMAGRFPGAADVASFWRNLTHGVESISRFGLGDAAVDARASHDDDRFVGAEGVLDDIDVFANDLFGFTPRDAEITDPQHRVCLEVVWEALDTAGYVSSPAPGPVGVFLGATMSSYLVRNLLPHEELVRDLGGFRVLTRNDKDFLPATISYKLGLSGPSIAIGTSCSSSLVAVHVAAQSLLSGECDMAIGGGVSLLIPTRQGYHYRQDGIYSPDGHCRAFGSGASGTVGGSGVVAVVLKRLADAERDGDHVHAVLLGSAVNNDGSAKAGFTAPGVAGQAAVIAEAHAVSGVTAREVGLVEAHGTGTALGDMIEIEALTQAFRLGTADRSFCAIGSVKSNVGHLDAAAGAAGLVKAVLAVEHGVIPATLHADPPNPALDFPSTPFQPAMDTLAWDGDRRTAGVSAFGIGGTNAHAVVRQATADVATRPPMVPLVLSAVDAETLSTGARQLADWLEGDGVDADLAAVSRTLVSRSPAAHRLAVLAADPRTAADLLRSRPTTGGYRFAGDAPATTAPVLLLSGPVLEPDVVTRLAQLPIFADRLAAIGSRGGSGAAADEALVRTLLELGVPVGGLTGASERCALVAAETGIAHRPDLAPSAALDVTASVSGPDPDPVVNLYACVAALWAGGHDIDWGRYRRSHPGPRALVPARALRRRRCWIDPPVTDRMAGGADRGGQTRLDQLTDGLTASERSLPAGADGSLLDPLCAALALTTLRQAGLPLDEGSSFQLSDVHEALQVLPPLRRLADLLVGILVEDGLLIRQGAVYAAGPGIGDAATPDAVAAAVRERAPALAGMIELLRHCAASYPVALSRPGAALATLYPDGSGALLERTLGGAPDGSAPAGTRDDVGHAAGLLARLARRIQRSTPRLRVLEIGAGDGRLTRALAAELDLRRADYLVTDISRAVVDRLADRAADVLTTPVDLRFGVLDISTDPVSQGLAPGSFDLIVGLDVLHAVRDLPGALGHCERLLAPGGVLGIVETTARHRWLSMVFGLSAAWWHFDDDLRSTSPLLEPEGWRRAISDIGDEQQVIEAGTDAALVLARRSGAAPVEEPSLQRMPPRRPDPGDWCYLPGWRRVPPASVPDDEHSPVRRCLVLGDGPLAAAVVVVLQARGVDAQSVERRTLCGARGFSIEADRVGSVLDEYDPDAILYLYPACTEYGEGGAEDEQEAGLHGLVAVAQAVGRRRPGRTHLLLAATRAAQEVVGQDLHRPAQATVAAATAVMGQEYPALRSAVLDLPDDAGADAVASVVVDELLAGLPDQRVAVRGHLRWLPTVEPVPLPASRWLPRGLHVICGGTGGVGLALAEHLASAGAPVVLTGRTALPDPADWEAHLGAQILPERQRTVMERLRRISAAGGIVVYEQADVTDAERMREVLARATDRFGPLRGLVHAAGVTDPAGVLQRRTKAETVTALTAKLHGVSALAEVLAVHTPSFVVFCSSIGTVLSRLKFGEVGYLAGHEFLNAWAAHRATGPRPDVITIAWTDWVEAGMWARAREQLSARPPRPGATLLDDSDLLQGLTDAEGVDLFDRIVSHRPGPVVLVSTQPLDQLLDLQGRYESLSAVPTVSPAAAPVPAPRRSAEETIRAIWMELLGIDDVGMDDDFFELGGDSLVALRVLARIREETGTELPFDDLFEAPTVRELAVSVEAESGTESTDGAAAASADDALGELVISVDGTREEIVI</sequence>
<dbReference type="EMBL" id="JAAGWK010000011">
    <property type="protein sequence ID" value="NEL54361.1"/>
    <property type="molecule type" value="Genomic_DNA"/>
</dbReference>
<comment type="caution">
    <text evidence="8">The sequence shown here is derived from an EMBL/GenBank/DDBJ whole genome shotgun (WGS) entry which is preliminary data.</text>
</comment>
<dbReference type="CDD" id="cd00833">
    <property type="entry name" value="PKS"/>
    <property type="match status" value="1"/>
</dbReference>
<dbReference type="Gene3D" id="3.40.50.720">
    <property type="entry name" value="NAD(P)-binding Rossmann-like Domain"/>
    <property type="match status" value="1"/>
</dbReference>
<dbReference type="Gene3D" id="1.10.1240.100">
    <property type="match status" value="1"/>
</dbReference>
<dbReference type="InterPro" id="IPR020841">
    <property type="entry name" value="PKS_Beta-ketoAc_synthase_dom"/>
</dbReference>
<dbReference type="Gene3D" id="3.40.50.1820">
    <property type="entry name" value="alpha/beta hydrolase"/>
    <property type="match status" value="1"/>
</dbReference>
<reference evidence="8 9" key="1">
    <citation type="submission" date="2020-02" db="EMBL/GenBank/DDBJ databases">
        <title>The whole genome sequence of CPCC 205119.</title>
        <authorList>
            <person name="Jiang Z."/>
        </authorList>
    </citation>
    <scope>NUCLEOTIDE SEQUENCE [LARGE SCALE GENOMIC DNA]</scope>
    <source>
        <strain evidence="8 9">CPCC 205119</strain>
    </source>
</reference>
<dbReference type="GO" id="GO:0004312">
    <property type="term" value="F:fatty acid synthase activity"/>
    <property type="evidence" value="ECO:0007669"/>
    <property type="project" value="TreeGrafter"/>
</dbReference>
<dbReference type="InterPro" id="IPR014030">
    <property type="entry name" value="Ketoacyl_synth_N"/>
</dbReference>
<dbReference type="InterPro" id="IPR006162">
    <property type="entry name" value="Ppantetheine_attach_site"/>
</dbReference>
<evidence type="ECO:0000256" key="2">
    <source>
        <dbReference type="ARBA" id="ARBA00022450"/>
    </source>
</evidence>
<dbReference type="PROSITE" id="PS52004">
    <property type="entry name" value="KS3_2"/>
    <property type="match status" value="1"/>
</dbReference>
<dbReference type="InterPro" id="IPR029058">
    <property type="entry name" value="AB_hydrolase_fold"/>
</dbReference>
<evidence type="ECO:0000313" key="8">
    <source>
        <dbReference type="EMBL" id="NEL54361.1"/>
    </source>
</evidence>
<name>A0A7K3WD05_9ACTN</name>
<dbReference type="PANTHER" id="PTHR43775">
    <property type="entry name" value="FATTY ACID SYNTHASE"/>
    <property type="match status" value="1"/>
</dbReference>
<dbReference type="InterPro" id="IPR020806">
    <property type="entry name" value="PKS_PP-bd"/>
</dbReference>
<dbReference type="CDD" id="cd02440">
    <property type="entry name" value="AdoMet_MTases"/>
    <property type="match status" value="1"/>
</dbReference>
<dbReference type="SUPFAM" id="SSF53335">
    <property type="entry name" value="S-adenosyl-L-methionine-dependent methyltransferases"/>
    <property type="match status" value="1"/>
</dbReference>
<dbReference type="Pfam" id="PF16197">
    <property type="entry name" value="KAsynt_C_assoc"/>
    <property type="match status" value="1"/>
</dbReference>
<comment type="cofactor">
    <cofactor evidence="1">
        <name>pantetheine 4'-phosphate</name>
        <dbReference type="ChEBI" id="CHEBI:47942"/>
    </cofactor>
</comment>